<dbReference type="InterPro" id="IPR050266">
    <property type="entry name" value="AB_hydrolase_sf"/>
</dbReference>
<evidence type="ECO:0000259" key="2">
    <source>
        <dbReference type="Pfam" id="PF12146"/>
    </source>
</evidence>
<dbReference type="PANTHER" id="PTHR43798">
    <property type="entry name" value="MONOACYLGLYCEROL LIPASE"/>
    <property type="match status" value="1"/>
</dbReference>
<dbReference type="InterPro" id="IPR022742">
    <property type="entry name" value="Hydrolase_4"/>
</dbReference>
<dbReference type="InterPro" id="IPR029058">
    <property type="entry name" value="AB_hydrolase_fold"/>
</dbReference>
<evidence type="ECO:0000256" key="1">
    <source>
        <dbReference type="PIRSR" id="PIRSR017388-1"/>
    </source>
</evidence>
<feature type="active site" description="Nucleophile" evidence="1">
    <location>
        <position position="93"/>
    </location>
</feature>
<dbReference type="EMBL" id="BMJT01000003">
    <property type="protein sequence ID" value="GGG18886.1"/>
    <property type="molecule type" value="Genomic_DNA"/>
</dbReference>
<reference evidence="3" key="2">
    <citation type="submission" date="2020-09" db="EMBL/GenBank/DDBJ databases">
        <authorList>
            <person name="Sun Q."/>
            <person name="Zhou Y."/>
        </authorList>
    </citation>
    <scope>NUCLEOTIDE SEQUENCE</scope>
    <source>
        <strain evidence="3">CGMCC 1.15760</strain>
    </source>
</reference>
<organism evidence="3 4">
    <name type="scientific">Lysinibacillus alkalisoli</name>
    <dbReference type="NCBI Taxonomy" id="1911548"/>
    <lineage>
        <taxon>Bacteria</taxon>
        <taxon>Bacillati</taxon>
        <taxon>Bacillota</taxon>
        <taxon>Bacilli</taxon>
        <taxon>Bacillales</taxon>
        <taxon>Bacillaceae</taxon>
        <taxon>Lysinibacillus</taxon>
    </lineage>
</organism>
<feature type="active site" description="Charge relay system" evidence="1">
    <location>
        <position position="222"/>
    </location>
</feature>
<name>A0A917G2N2_9BACI</name>
<dbReference type="AlphaFoldDB" id="A0A917G2N2"/>
<dbReference type="PIRSF" id="PIRSF017388">
    <property type="entry name" value="Esterase_lipase"/>
    <property type="match status" value="1"/>
</dbReference>
<reference evidence="3" key="1">
    <citation type="journal article" date="2014" name="Int. J. Syst. Evol. Microbiol.">
        <title>Complete genome sequence of Corynebacterium casei LMG S-19264T (=DSM 44701T), isolated from a smear-ripened cheese.</title>
        <authorList>
            <consortium name="US DOE Joint Genome Institute (JGI-PGF)"/>
            <person name="Walter F."/>
            <person name="Albersmeier A."/>
            <person name="Kalinowski J."/>
            <person name="Ruckert C."/>
        </authorList>
    </citation>
    <scope>NUCLEOTIDE SEQUENCE</scope>
    <source>
        <strain evidence="3">CGMCC 1.15760</strain>
    </source>
</reference>
<gene>
    <name evidence="3" type="primary">est</name>
    <name evidence="3" type="ORF">GCM10007425_11710</name>
</gene>
<proteinExistence type="predicted"/>
<dbReference type="Pfam" id="PF12146">
    <property type="entry name" value="Hydrolase_4"/>
    <property type="match status" value="1"/>
</dbReference>
<dbReference type="InterPro" id="IPR012354">
    <property type="entry name" value="Esterase_lipase"/>
</dbReference>
<dbReference type="Proteomes" id="UP000616608">
    <property type="component" value="Unassembled WGS sequence"/>
</dbReference>
<accession>A0A917G2N2</accession>
<comment type="caution">
    <text evidence="3">The sequence shown here is derived from an EMBL/GenBank/DDBJ whole genome shotgun (WGS) entry which is preliminary data.</text>
</comment>
<evidence type="ECO:0000313" key="3">
    <source>
        <dbReference type="EMBL" id="GGG18886.1"/>
    </source>
</evidence>
<dbReference type="RefSeq" id="WP_188614094.1">
    <property type="nucleotide sequence ID" value="NZ_BMJT01000003.1"/>
</dbReference>
<dbReference type="SUPFAM" id="SSF53474">
    <property type="entry name" value="alpha/beta-Hydrolases"/>
    <property type="match status" value="1"/>
</dbReference>
<dbReference type="PANTHER" id="PTHR43798:SF33">
    <property type="entry name" value="HYDROLASE, PUTATIVE (AFU_ORTHOLOGUE AFUA_2G14860)-RELATED"/>
    <property type="match status" value="1"/>
</dbReference>
<dbReference type="Gene3D" id="3.40.50.1820">
    <property type="entry name" value="alpha/beta hydrolase"/>
    <property type="match status" value="1"/>
</dbReference>
<keyword evidence="4" id="KW-1185">Reference proteome</keyword>
<protein>
    <submittedName>
        <fullName evidence="3">Carboxylesterase</fullName>
    </submittedName>
</protein>
<feature type="active site" description="Charge relay system" evidence="1">
    <location>
        <position position="192"/>
    </location>
</feature>
<evidence type="ECO:0000313" key="4">
    <source>
        <dbReference type="Proteomes" id="UP000616608"/>
    </source>
</evidence>
<dbReference type="GO" id="GO:0016020">
    <property type="term" value="C:membrane"/>
    <property type="evidence" value="ECO:0007669"/>
    <property type="project" value="TreeGrafter"/>
</dbReference>
<feature type="domain" description="Serine aminopeptidase S33" evidence="2">
    <location>
        <begin position="15"/>
        <end position="229"/>
    </location>
</feature>
<dbReference type="GO" id="GO:0052689">
    <property type="term" value="F:carboxylic ester hydrolase activity"/>
    <property type="evidence" value="ECO:0007669"/>
    <property type="project" value="InterPro"/>
</dbReference>
<sequence>MNISKPKSLTIEKGEKAVLLLHGFTGSTKDIKKLALYLADHGYTVHAPIYSGHGVEPEALLETTPADWWQDTVKGYQYLIDKGYTQIAVAGISLGGVFSLKVAETFPVKAVVSMCAPISRDDSKGLFTRLYHYARLYKSFEKKSKDQIISELHELRITPKDSLDIVADITNQTRQQLSKINVPTLILQGALDDDLYQKSAPMILETVKAQEKELIWYENSGHIITLDKERDKVNEDVCEFLDQVDWKQAN</sequence>